<dbReference type="InterPro" id="IPR038175">
    <property type="entry name" value="CBM21_dom_sf"/>
</dbReference>
<dbReference type="PROSITE" id="PS51159">
    <property type="entry name" value="CBM21"/>
    <property type="match status" value="1"/>
</dbReference>
<feature type="compositionally biased region" description="Pro residues" evidence="1">
    <location>
        <begin position="49"/>
        <end position="60"/>
    </location>
</feature>
<feature type="domain" description="CBM21" evidence="2">
    <location>
        <begin position="143"/>
        <end position="252"/>
    </location>
</feature>
<dbReference type="InterPro" id="IPR050782">
    <property type="entry name" value="PP1_regulatory_subunit_3"/>
</dbReference>
<dbReference type="InterPro" id="IPR005036">
    <property type="entry name" value="CBM21_dom"/>
</dbReference>
<evidence type="ECO:0000313" key="3">
    <source>
        <dbReference type="Ensembl" id="ENSAMXP00005016447.1"/>
    </source>
</evidence>
<evidence type="ECO:0000256" key="1">
    <source>
        <dbReference type="SAM" id="MobiDB-lite"/>
    </source>
</evidence>
<evidence type="ECO:0000313" key="4">
    <source>
        <dbReference type="Proteomes" id="UP000694621"/>
    </source>
</evidence>
<dbReference type="GO" id="GO:0000164">
    <property type="term" value="C:protein phosphatase type 1 complex"/>
    <property type="evidence" value="ECO:0007669"/>
    <property type="project" value="TreeGrafter"/>
</dbReference>
<dbReference type="OrthoDB" id="1881at2759"/>
<dbReference type="GO" id="GO:0008157">
    <property type="term" value="F:protein phosphatase 1 binding"/>
    <property type="evidence" value="ECO:0007669"/>
    <property type="project" value="TreeGrafter"/>
</dbReference>
<protein>
    <submittedName>
        <fullName evidence="3">Si:dkey-242g16.2</fullName>
    </submittedName>
</protein>
<dbReference type="PANTHER" id="PTHR12307">
    <property type="entry name" value="PROTEIN PHOSPHATASE 1 REGULATORY SUBUNIT"/>
    <property type="match status" value="1"/>
</dbReference>
<dbReference type="GO" id="GO:2001069">
    <property type="term" value="F:glycogen binding"/>
    <property type="evidence" value="ECO:0007669"/>
    <property type="project" value="TreeGrafter"/>
</dbReference>
<accession>A0A8B9HR48</accession>
<feature type="region of interest" description="Disordered" evidence="1">
    <location>
        <begin position="39"/>
        <end position="69"/>
    </location>
</feature>
<reference evidence="3" key="1">
    <citation type="submission" date="2025-08" db="UniProtKB">
        <authorList>
            <consortium name="Ensembl"/>
        </authorList>
    </citation>
    <scope>IDENTIFICATION</scope>
</reference>
<name>A0A8B9HR48_ASTMX</name>
<dbReference type="Ensembl" id="ENSAMXT00005018136.1">
    <property type="protein sequence ID" value="ENSAMXP00005016447.1"/>
    <property type="gene ID" value="ENSAMXG00005008563.1"/>
</dbReference>
<evidence type="ECO:0000259" key="2">
    <source>
        <dbReference type="PROSITE" id="PS51159"/>
    </source>
</evidence>
<dbReference type="Gene3D" id="2.60.40.2440">
    <property type="entry name" value="Carbohydrate binding type-21 domain"/>
    <property type="match status" value="1"/>
</dbReference>
<proteinExistence type="predicted"/>
<dbReference type="Proteomes" id="UP000694621">
    <property type="component" value="Unplaced"/>
</dbReference>
<dbReference type="AlphaFoldDB" id="A0A8B9HR48"/>
<dbReference type="PANTHER" id="PTHR12307:SF15">
    <property type="entry name" value="PROTEIN PHOSPHATASE 1 REGULATORY SUBUNIT 3C"/>
    <property type="match status" value="1"/>
</dbReference>
<sequence length="300" mass="33704">MPADLSLHMGMSRRHAVRQRLELPSDVLRYHHTLPRISIASTHPARSSTPPPLLPPPSSPISPLSTPSSVRTLKRKKHVVFADDKGLALTAVRIFIVDRPESPRDDSSVPQPEKIKDQVPVQPRTLRLRLGFPQPSADLTSFLRGLADSFVRLESCSLVDGSMTGTVRVCNISQEKTVHIRITFDAWRSHQDIPCSYIPQQPNSATQLFVFNMPFPSDLNLQNQVEFGVLFRPQSGSTLLWDNNGGQNYKILVECLCDFTSLHTFHSFFFVCFAYASQHCAVDDILVFLSGFGIFRLYTD</sequence>
<organism evidence="3 4">
    <name type="scientific">Astyanax mexicanus</name>
    <name type="common">Blind cave fish</name>
    <name type="synonym">Astyanax fasciatus mexicanus</name>
    <dbReference type="NCBI Taxonomy" id="7994"/>
    <lineage>
        <taxon>Eukaryota</taxon>
        <taxon>Metazoa</taxon>
        <taxon>Chordata</taxon>
        <taxon>Craniata</taxon>
        <taxon>Vertebrata</taxon>
        <taxon>Euteleostomi</taxon>
        <taxon>Actinopterygii</taxon>
        <taxon>Neopterygii</taxon>
        <taxon>Teleostei</taxon>
        <taxon>Ostariophysi</taxon>
        <taxon>Characiformes</taxon>
        <taxon>Characoidei</taxon>
        <taxon>Acestrorhamphidae</taxon>
        <taxon>Acestrorhamphinae</taxon>
        <taxon>Astyanax</taxon>
    </lineage>
</organism>
<dbReference type="Pfam" id="PF03370">
    <property type="entry name" value="CBM_21"/>
    <property type="match status" value="1"/>
</dbReference>
<dbReference type="GO" id="GO:0005979">
    <property type="term" value="P:regulation of glycogen biosynthetic process"/>
    <property type="evidence" value="ECO:0007669"/>
    <property type="project" value="TreeGrafter"/>
</dbReference>